<accession>A0A9D4FZL4</accession>
<gene>
    <name evidence="2" type="ORF">DPMN_134765</name>
</gene>
<reference evidence="2" key="2">
    <citation type="submission" date="2020-11" db="EMBL/GenBank/DDBJ databases">
        <authorList>
            <person name="McCartney M.A."/>
            <person name="Auch B."/>
            <person name="Kono T."/>
            <person name="Mallez S."/>
            <person name="Becker A."/>
            <person name="Gohl D.M."/>
            <person name="Silverstein K.A.T."/>
            <person name="Koren S."/>
            <person name="Bechman K.B."/>
            <person name="Herman A."/>
            <person name="Abrahante J.E."/>
            <person name="Garbe J."/>
        </authorList>
    </citation>
    <scope>NUCLEOTIDE SEQUENCE</scope>
    <source>
        <strain evidence="2">Duluth1</strain>
        <tissue evidence="2">Whole animal</tissue>
    </source>
</reference>
<sequence>MNTARKNQRQRHVGAIQITNLDDEDVVVLDGYDGPTTTPTSSRSGALTNGNKSAATAKSGGTDLFDRSLGLHVMGAPSRDLIREQKMRLDECLSTEHRDVLKPDSSRTNNIIDNKVANPSRKLSEVLTGPKTPTHDSKQNGSRPPGTMQNGAKESSSNRTPDSVANRSSSLLANQGRPVVKPQVNRNQKGFGREERDMFIDDIEDF</sequence>
<protein>
    <submittedName>
        <fullName evidence="2">Uncharacterized protein</fullName>
    </submittedName>
</protein>
<dbReference type="EMBL" id="JAIWYP010000006">
    <property type="protein sequence ID" value="KAH3806444.1"/>
    <property type="molecule type" value="Genomic_DNA"/>
</dbReference>
<evidence type="ECO:0000313" key="3">
    <source>
        <dbReference type="Proteomes" id="UP000828390"/>
    </source>
</evidence>
<comment type="caution">
    <text evidence="2">The sequence shown here is derived from an EMBL/GenBank/DDBJ whole genome shotgun (WGS) entry which is preliminary data.</text>
</comment>
<feature type="region of interest" description="Disordered" evidence="1">
    <location>
        <begin position="31"/>
        <end position="59"/>
    </location>
</feature>
<dbReference type="AlphaFoldDB" id="A0A9D4FZL4"/>
<feature type="compositionally biased region" description="Polar residues" evidence="1">
    <location>
        <begin position="139"/>
        <end position="173"/>
    </location>
</feature>
<dbReference type="Proteomes" id="UP000828390">
    <property type="component" value="Unassembled WGS sequence"/>
</dbReference>
<evidence type="ECO:0000256" key="1">
    <source>
        <dbReference type="SAM" id="MobiDB-lite"/>
    </source>
</evidence>
<feature type="compositionally biased region" description="Polar residues" evidence="1">
    <location>
        <begin position="43"/>
        <end position="56"/>
    </location>
</feature>
<keyword evidence="3" id="KW-1185">Reference proteome</keyword>
<proteinExistence type="predicted"/>
<organism evidence="2 3">
    <name type="scientific">Dreissena polymorpha</name>
    <name type="common">Zebra mussel</name>
    <name type="synonym">Mytilus polymorpha</name>
    <dbReference type="NCBI Taxonomy" id="45954"/>
    <lineage>
        <taxon>Eukaryota</taxon>
        <taxon>Metazoa</taxon>
        <taxon>Spiralia</taxon>
        <taxon>Lophotrochozoa</taxon>
        <taxon>Mollusca</taxon>
        <taxon>Bivalvia</taxon>
        <taxon>Autobranchia</taxon>
        <taxon>Heteroconchia</taxon>
        <taxon>Euheterodonta</taxon>
        <taxon>Imparidentia</taxon>
        <taxon>Neoheterodontei</taxon>
        <taxon>Myida</taxon>
        <taxon>Dreissenoidea</taxon>
        <taxon>Dreissenidae</taxon>
        <taxon>Dreissena</taxon>
    </lineage>
</organism>
<reference evidence="2" key="1">
    <citation type="journal article" date="2019" name="bioRxiv">
        <title>The Genome of the Zebra Mussel, Dreissena polymorpha: A Resource for Invasive Species Research.</title>
        <authorList>
            <person name="McCartney M.A."/>
            <person name="Auch B."/>
            <person name="Kono T."/>
            <person name="Mallez S."/>
            <person name="Zhang Y."/>
            <person name="Obille A."/>
            <person name="Becker A."/>
            <person name="Abrahante J.E."/>
            <person name="Garbe J."/>
            <person name="Badalamenti J.P."/>
            <person name="Herman A."/>
            <person name="Mangelson H."/>
            <person name="Liachko I."/>
            <person name="Sullivan S."/>
            <person name="Sone E.D."/>
            <person name="Koren S."/>
            <person name="Silverstein K.A.T."/>
            <person name="Beckman K.B."/>
            <person name="Gohl D.M."/>
        </authorList>
    </citation>
    <scope>NUCLEOTIDE SEQUENCE</scope>
    <source>
        <strain evidence="2">Duluth1</strain>
        <tissue evidence="2">Whole animal</tissue>
    </source>
</reference>
<name>A0A9D4FZL4_DREPO</name>
<evidence type="ECO:0000313" key="2">
    <source>
        <dbReference type="EMBL" id="KAH3806444.1"/>
    </source>
</evidence>
<feature type="region of interest" description="Disordered" evidence="1">
    <location>
        <begin position="117"/>
        <end position="206"/>
    </location>
</feature>